<keyword evidence="2" id="KW-1133">Transmembrane helix</keyword>
<feature type="compositionally biased region" description="Polar residues" evidence="1">
    <location>
        <begin position="117"/>
        <end position="127"/>
    </location>
</feature>
<name>A0AAD6AYT8_9TELE</name>
<evidence type="ECO:0000256" key="1">
    <source>
        <dbReference type="SAM" id="MobiDB-lite"/>
    </source>
</evidence>
<feature type="region of interest" description="Disordered" evidence="1">
    <location>
        <begin position="112"/>
        <end position="133"/>
    </location>
</feature>
<proteinExistence type="predicted"/>
<keyword evidence="4" id="KW-1185">Reference proteome</keyword>
<feature type="transmembrane region" description="Helical" evidence="2">
    <location>
        <begin position="15"/>
        <end position="34"/>
    </location>
</feature>
<dbReference type="Proteomes" id="UP001219934">
    <property type="component" value="Unassembled WGS sequence"/>
</dbReference>
<evidence type="ECO:0000313" key="3">
    <source>
        <dbReference type="EMBL" id="KAJ4934004.1"/>
    </source>
</evidence>
<organism evidence="3 4">
    <name type="scientific">Pogonophryne albipinna</name>
    <dbReference type="NCBI Taxonomy" id="1090488"/>
    <lineage>
        <taxon>Eukaryota</taxon>
        <taxon>Metazoa</taxon>
        <taxon>Chordata</taxon>
        <taxon>Craniata</taxon>
        <taxon>Vertebrata</taxon>
        <taxon>Euteleostomi</taxon>
        <taxon>Actinopterygii</taxon>
        <taxon>Neopterygii</taxon>
        <taxon>Teleostei</taxon>
        <taxon>Neoteleostei</taxon>
        <taxon>Acanthomorphata</taxon>
        <taxon>Eupercaria</taxon>
        <taxon>Perciformes</taxon>
        <taxon>Notothenioidei</taxon>
        <taxon>Pogonophryne</taxon>
    </lineage>
</organism>
<feature type="non-terminal residue" evidence="3">
    <location>
        <position position="1"/>
    </location>
</feature>
<accession>A0AAD6AYT8</accession>
<evidence type="ECO:0000313" key="4">
    <source>
        <dbReference type="Proteomes" id="UP001219934"/>
    </source>
</evidence>
<keyword evidence="2" id="KW-0472">Membrane</keyword>
<dbReference type="AlphaFoldDB" id="A0AAD6AYT8"/>
<dbReference type="EMBL" id="JAPTMU010000012">
    <property type="protein sequence ID" value="KAJ4934004.1"/>
    <property type="molecule type" value="Genomic_DNA"/>
</dbReference>
<gene>
    <name evidence="3" type="ORF">JOQ06_006812</name>
</gene>
<feature type="non-terminal residue" evidence="3">
    <location>
        <position position="133"/>
    </location>
</feature>
<keyword evidence="2" id="KW-0812">Transmembrane</keyword>
<reference evidence="3" key="1">
    <citation type="submission" date="2022-11" db="EMBL/GenBank/DDBJ databases">
        <title>Chromosome-level genome of Pogonophryne albipinna.</title>
        <authorList>
            <person name="Jo E."/>
        </authorList>
    </citation>
    <scope>NUCLEOTIDE SEQUENCE</scope>
    <source>
        <strain evidence="3">SGF0006</strain>
        <tissue evidence="3">Muscle</tissue>
    </source>
</reference>
<comment type="caution">
    <text evidence="3">The sequence shown here is derived from an EMBL/GenBank/DDBJ whole genome shotgun (WGS) entry which is preliminary data.</text>
</comment>
<protein>
    <submittedName>
        <fullName evidence="3">Uncharacterized protein</fullName>
    </submittedName>
</protein>
<evidence type="ECO:0000256" key="2">
    <source>
        <dbReference type="SAM" id="Phobius"/>
    </source>
</evidence>
<sequence length="133" mass="14728">PRGLVGQQSALLSGLWSSLVVVVDSLVLGFNPCVQWAGKKRRLWRTGEMSFQVGYDSVNPGGFPFPSHLAPLSESQHNQVPPSAMGISLPKCQFLSNRAEWLTLRGQVIRETKGRAKQQQKSPNYSYHTPIPL</sequence>